<dbReference type="AlphaFoldDB" id="A0A1A7WJU2"/>
<reference evidence="2" key="2">
    <citation type="submission" date="2016-06" db="EMBL/GenBank/DDBJ databases">
        <title>The genome of a short-lived fish provides insights into sex chromosome evolution and the genetic control of aging.</title>
        <authorList>
            <person name="Reichwald K."/>
            <person name="Felder M."/>
            <person name="Petzold A."/>
            <person name="Koch P."/>
            <person name="Groth M."/>
            <person name="Platzer M."/>
        </authorList>
    </citation>
    <scope>NUCLEOTIDE SEQUENCE</scope>
    <source>
        <tissue evidence="2">Brain</tissue>
    </source>
</reference>
<feature type="non-terminal residue" evidence="2">
    <location>
        <position position="99"/>
    </location>
</feature>
<protein>
    <submittedName>
        <fullName evidence="2">Lysophosphatidic acid receptor 2b</fullName>
    </submittedName>
</protein>
<evidence type="ECO:0000313" key="2">
    <source>
        <dbReference type="EMBL" id="SBP05985.1"/>
    </source>
</evidence>
<feature type="compositionally biased region" description="Basic and acidic residues" evidence="1">
    <location>
        <begin position="67"/>
        <end position="88"/>
    </location>
</feature>
<organism evidence="2">
    <name type="scientific">Iconisemion striatum</name>
    <dbReference type="NCBI Taxonomy" id="60296"/>
    <lineage>
        <taxon>Eukaryota</taxon>
        <taxon>Metazoa</taxon>
        <taxon>Chordata</taxon>
        <taxon>Craniata</taxon>
        <taxon>Vertebrata</taxon>
        <taxon>Euteleostomi</taxon>
        <taxon>Actinopterygii</taxon>
        <taxon>Neopterygii</taxon>
        <taxon>Teleostei</taxon>
        <taxon>Neoteleostei</taxon>
        <taxon>Acanthomorphata</taxon>
        <taxon>Ovalentaria</taxon>
        <taxon>Atherinomorphae</taxon>
        <taxon>Cyprinodontiformes</taxon>
        <taxon>Nothobranchiidae</taxon>
        <taxon>Iconisemion</taxon>
    </lineage>
</organism>
<keyword evidence="2" id="KW-0675">Receptor</keyword>
<gene>
    <name evidence="2" type="primary">LPAR2B</name>
</gene>
<reference evidence="2" key="1">
    <citation type="submission" date="2016-05" db="EMBL/GenBank/DDBJ databases">
        <authorList>
            <person name="Lavstsen T."/>
            <person name="Jespersen J.S."/>
        </authorList>
    </citation>
    <scope>NUCLEOTIDE SEQUENCE</scope>
    <source>
        <tissue evidence="2">Brain</tissue>
    </source>
</reference>
<proteinExistence type="predicted"/>
<sequence>VHRHGPDSQLGVELPVQPGNMLHHGATVQPQLPDILGCSQLADLLHHGGRLHADLFLCAAQEQADVSTHKPEQIQRDSDEPDEDRVNDPRAVCHLLDAR</sequence>
<feature type="non-terminal residue" evidence="2">
    <location>
        <position position="1"/>
    </location>
</feature>
<dbReference type="EMBL" id="HADW01004585">
    <property type="protein sequence ID" value="SBP05985.1"/>
    <property type="molecule type" value="Transcribed_RNA"/>
</dbReference>
<accession>A0A1A7WJU2</accession>
<feature type="region of interest" description="Disordered" evidence="1">
    <location>
        <begin position="64"/>
        <end position="89"/>
    </location>
</feature>
<name>A0A1A7WJU2_9TELE</name>
<evidence type="ECO:0000256" key="1">
    <source>
        <dbReference type="SAM" id="MobiDB-lite"/>
    </source>
</evidence>